<keyword evidence="2" id="KW-0812">Transmembrane</keyword>
<comment type="caution">
    <text evidence="5">The sequence shown here is derived from an EMBL/GenBank/DDBJ whole genome shotgun (WGS) entry which is preliminary data.</text>
</comment>
<evidence type="ECO:0000313" key="6">
    <source>
        <dbReference type="Proteomes" id="UP000547976"/>
    </source>
</evidence>
<feature type="domain" description="DUF7728" evidence="4">
    <location>
        <begin position="59"/>
        <end position="168"/>
    </location>
</feature>
<dbReference type="PANTHER" id="PTHR40622:SF1">
    <property type="match status" value="1"/>
</dbReference>
<evidence type="ECO:0000313" key="5">
    <source>
        <dbReference type="EMBL" id="KAF5601271.1"/>
    </source>
</evidence>
<feature type="compositionally biased region" description="Basic and acidic residues" evidence="1">
    <location>
        <begin position="230"/>
        <end position="241"/>
    </location>
</feature>
<keyword evidence="6" id="KW-1185">Reference proteome</keyword>
<feature type="chain" id="PRO_5034485264" description="DUF7728 domain-containing protein" evidence="3">
    <location>
        <begin position="18"/>
        <end position="344"/>
    </location>
</feature>
<feature type="compositionally biased region" description="Basic residues" evidence="1">
    <location>
        <begin position="204"/>
        <end position="229"/>
    </location>
</feature>
<dbReference type="EMBL" id="JAAOAV010000111">
    <property type="protein sequence ID" value="KAF5601271.1"/>
    <property type="molecule type" value="Genomic_DNA"/>
</dbReference>
<protein>
    <recommendedName>
        <fullName evidence="4">DUF7728 domain-containing protein</fullName>
    </recommendedName>
</protein>
<evidence type="ECO:0000256" key="2">
    <source>
        <dbReference type="SAM" id="Phobius"/>
    </source>
</evidence>
<name>A0A8H5PQG1_GIBSU</name>
<feature type="transmembrane region" description="Helical" evidence="2">
    <location>
        <begin position="263"/>
        <end position="291"/>
    </location>
</feature>
<accession>A0A8H5PQG1</accession>
<dbReference type="InterPro" id="IPR056145">
    <property type="entry name" value="DUF7728"/>
</dbReference>
<reference evidence="5 6" key="1">
    <citation type="submission" date="2020-05" db="EMBL/GenBank/DDBJ databases">
        <title>Identification and distribution of gene clusters putatively required for synthesis of sphingolipid metabolism inhibitors in phylogenetically diverse species of the filamentous fungus Fusarium.</title>
        <authorList>
            <person name="Kim H.-S."/>
            <person name="Busman M."/>
            <person name="Brown D.W."/>
            <person name="Divon H."/>
            <person name="Uhlig S."/>
            <person name="Proctor R.H."/>
        </authorList>
    </citation>
    <scope>NUCLEOTIDE SEQUENCE [LARGE SCALE GENOMIC DNA]</scope>
    <source>
        <strain evidence="5 6">NRRL 66333</strain>
    </source>
</reference>
<organism evidence="5 6">
    <name type="scientific">Gibberella subglutinans</name>
    <name type="common">Fusarium subglutinans</name>
    <dbReference type="NCBI Taxonomy" id="42677"/>
    <lineage>
        <taxon>Eukaryota</taxon>
        <taxon>Fungi</taxon>
        <taxon>Dikarya</taxon>
        <taxon>Ascomycota</taxon>
        <taxon>Pezizomycotina</taxon>
        <taxon>Sordariomycetes</taxon>
        <taxon>Hypocreomycetidae</taxon>
        <taxon>Hypocreales</taxon>
        <taxon>Nectriaceae</taxon>
        <taxon>Fusarium</taxon>
        <taxon>Fusarium fujikuroi species complex</taxon>
    </lineage>
</organism>
<keyword evidence="2" id="KW-0472">Membrane</keyword>
<feature type="signal peptide" evidence="3">
    <location>
        <begin position="1"/>
        <end position="17"/>
    </location>
</feature>
<dbReference type="GeneID" id="59321352"/>
<evidence type="ECO:0000256" key="1">
    <source>
        <dbReference type="SAM" id="MobiDB-lite"/>
    </source>
</evidence>
<gene>
    <name evidence="5" type="ORF">FSUBG_8246</name>
</gene>
<sequence>MLFKPLALAATAAAVLIVPETSDKDDSIFRTLPIEVDTFEIPETAYGQVVDVPCLQCRGHDSQLELNFGIQDRRLVLNGFELYPHADPWNGDLSAAVIKANGKSDMRRLGYGLAIRPEGVDKDQHLEVVNVEVRIIEVGDRFVDGVPPVTVKLIKAPVGEIIIGSIDVKGAGEKAPEDCDMWCRAKGMVHDTWKDVKGKFKGKGCHGMKGKGKGKGHGHGHGRKPHHGHGKGENKPTDNFKHGPLVNKAPEQSWSDVFTHVTAYIIIPVLMGVAAGVGVAFFTMFLCAMVLRVIRMFKGESAESEPELAPGVTHKAAIAEMLVEDEKSGLLVDEEALPQYEPRN</sequence>
<dbReference type="AlphaFoldDB" id="A0A8H5PQG1"/>
<keyword evidence="2" id="KW-1133">Transmembrane helix</keyword>
<dbReference type="OrthoDB" id="5409353at2759"/>
<proteinExistence type="predicted"/>
<dbReference type="RefSeq" id="XP_036536295.1">
    <property type="nucleotide sequence ID" value="XM_036686634.1"/>
</dbReference>
<dbReference type="Pfam" id="PF24854">
    <property type="entry name" value="DUF7728"/>
    <property type="match status" value="1"/>
</dbReference>
<dbReference type="Proteomes" id="UP000547976">
    <property type="component" value="Unassembled WGS sequence"/>
</dbReference>
<dbReference type="PANTHER" id="PTHR40622">
    <property type="match status" value="1"/>
</dbReference>
<feature type="region of interest" description="Disordered" evidence="1">
    <location>
        <begin position="204"/>
        <end position="246"/>
    </location>
</feature>
<evidence type="ECO:0000256" key="3">
    <source>
        <dbReference type="SAM" id="SignalP"/>
    </source>
</evidence>
<evidence type="ECO:0000259" key="4">
    <source>
        <dbReference type="Pfam" id="PF24854"/>
    </source>
</evidence>
<keyword evidence="3" id="KW-0732">Signal</keyword>